<organism evidence="1">
    <name type="scientific">hydrocarbon metagenome</name>
    <dbReference type="NCBI Taxonomy" id="938273"/>
    <lineage>
        <taxon>unclassified sequences</taxon>
        <taxon>metagenomes</taxon>
        <taxon>ecological metagenomes</taxon>
    </lineage>
</organism>
<gene>
    <name evidence="1" type="ORF">ASZ90_018861</name>
</gene>
<dbReference type="EMBL" id="LNQE01001870">
    <property type="protein sequence ID" value="KUG03718.1"/>
    <property type="molecule type" value="Genomic_DNA"/>
</dbReference>
<protein>
    <submittedName>
        <fullName evidence="1">Uncharacterized protein</fullName>
    </submittedName>
</protein>
<comment type="caution">
    <text evidence="1">The sequence shown here is derived from an EMBL/GenBank/DDBJ whole genome shotgun (WGS) entry which is preliminary data.</text>
</comment>
<dbReference type="Gene3D" id="1.10.3910.10">
    <property type="entry name" value="SP0561-like"/>
    <property type="match status" value="1"/>
</dbReference>
<sequence length="55" mass="6630">MLNDMKIIDIVYKYPQNEEIFKKYDEQAGCCVLCQHLLDTINELAVLYKLDRRYD</sequence>
<dbReference type="InterPro" id="IPR038062">
    <property type="entry name" value="ScdA-like_N_sf"/>
</dbReference>
<dbReference type="AlphaFoldDB" id="A0A0W8E5M3"/>
<reference evidence="1" key="1">
    <citation type="journal article" date="2015" name="Proc. Natl. Acad. Sci. U.S.A.">
        <title>Networks of energetic and metabolic interactions define dynamics in microbial communities.</title>
        <authorList>
            <person name="Embree M."/>
            <person name="Liu J.K."/>
            <person name="Al-Bassam M.M."/>
            <person name="Zengler K."/>
        </authorList>
    </citation>
    <scope>NUCLEOTIDE SEQUENCE</scope>
</reference>
<evidence type="ECO:0000313" key="1">
    <source>
        <dbReference type="EMBL" id="KUG03718.1"/>
    </source>
</evidence>
<name>A0A0W8E5M3_9ZZZZ</name>
<proteinExistence type="predicted"/>
<accession>A0A0W8E5M3</accession>